<protein>
    <submittedName>
        <fullName evidence="1">Uncharacterized protein</fullName>
    </submittedName>
</protein>
<reference evidence="1 2" key="1">
    <citation type="submission" date="2017-09" db="EMBL/GenBank/DDBJ databases">
        <title>Depth-based differentiation of microbial function through sediment-hosted aquifers and enrichment of novel symbionts in the deep terrestrial subsurface.</title>
        <authorList>
            <person name="Probst A.J."/>
            <person name="Ladd B."/>
            <person name="Jarett J.K."/>
            <person name="Geller-Mcgrath D.E."/>
            <person name="Sieber C.M."/>
            <person name="Emerson J.B."/>
            <person name="Anantharaman K."/>
            <person name="Thomas B.C."/>
            <person name="Malmstrom R."/>
            <person name="Stieglmeier M."/>
            <person name="Klingl A."/>
            <person name="Woyke T."/>
            <person name="Ryan C.M."/>
            <person name="Banfield J.F."/>
        </authorList>
    </citation>
    <scope>NUCLEOTIDE SEQUENCE [LARGE SCALE GENOMIC DNA]</scope>
    <source>
        <strain evidence="1">CG10_big_fil_rev_8_21_14_0_10_32_10</strain>
    </source>
</reference>
<evidence type="ECO:0000313" key="1">
    <source>
        <dbReference type="EMBL" id="PIR43265.1"/>
    </source>
</evidence>
<sequence length="142" mass="15710">MKINKTLIQKLIIIAILTFGLFGALSFYSKSPKESIDKLTDNTSVAKGIGISKEELELCSKYIGSTPAPAETICLMDGFKGYETTSDILVWSYNFSKWDEPKGYGDTTINILIVPGSEDFNNYYPIVVKCPWGCSFGLVDVK</sequence>
<evidence type="ECO:0000313" key="2">
    <source>
        <dbReference type="Proteomes" id="UP000230214"/>
    </source>
</evidence>
<dbReference type="EMBL" id="PCXU01000030">
    <property type="protein sequence ID" value="PIR43265.1"/>
    <property type="molecule type" value="Genomic_DNA"/>
</dbReference>
<dbReference type="AlphaFoldDB" id="A0A2H0RBS3"/>
<dbReference type="Proteomes" id="UP000230214">
    <property type="component" value="Unassembled WGS sequence"/>
</dbReference>
<comment type="caution">
    <text evidence="1">The sequence shown here is derived from an EMBL/GenBank/DDBJ whole genome shotgun (WGS) entry which is preliminary data.</text>
</comment>
<proteinExistence type="predicted"/>
<gene>
    <name evidence="1" type="ORF">COV24_03680</name>
</gene>
<name>A0A2H0RBS3_UNCKA</name>
<organism evidence="1 2">
    <name type="scientific">candidate division WWE3 bacterium CG10_big_fil_rev_8_21_14_0_10_32_10</name>
    <dbReference type="NCBI Taxonomy" id="1975090"/>
    <lineage>
        <taxon>Bacteria</taxon>
        <taxon>Katanobacteria</taxon>
    </lineage>
</organism>
<accession>A0A2H0RBS3</accession>